<evidence type="ECO:0000256" key="5">
    <source>
        <dbReference type="ARBA" id="ARBA00022741"/>
    </source>
</evidence>
<dbReference type="Gene3D" id="1.10.510.10">
    <property type="entry name" value="Transferase(Phosphotransferase) domain 1"/>
    <property type="match status" value="1"/>
</dbReference>
<dbReference type="EC" id="2.7.10.2" evidence="14"/>
<dbReference type="SUPFAM" id="SSF56112">
    <property type="entry name" value="Protein kinase-like (PK-like)"/>
    <property type="match status" value="1"/>
</dbReference>
<comment type="catalytic activity">
    <reaction evidence="10 14">
        <text>L-tyrosyl-[protein] + ATP = O-phospho-L-tyrosyl-[protein] + ADP + H(+)</text>
        <dbReference type="Rhea" id="RHEA:10596"/>
        <dbReference type="Rhea" id="RHEA-COMP:10136"/>
        <dbReference type="Rhea" id="RHEA-COMP:20101"/>
        <dbReference type="ChEBI" id="CHEBI:15378"/>
        <dbReference type="ChEBI" id="CHEBI:30616"/>
        <dbReference type="ChEBI" id="CHEBI:46858"/>
        <dbReference type="ChEBI" id="CHEBI:61978"/>
        <dbReference type="ChEBI" id="CHEBI:456216"/>
        <dbReference type="EC" id="2.7.10.2"/>
    </reaction>
</comment>
<comment type="similarity">
    <text evidence="14">Belongs to the protein kinase superfamily. Tyr protein kinase family.</text>
</comment>
<evidence type="ECO:0000256" key="8">
    <source>
        <dbReference type="ARBA" id="ARBA00022999"/>
    </source>
</evidence>
<keyword evidence="2 12" id="KW-0728">SH3 domain</keyword>
<dbReference type="InterPro" id="IPR011009">
    <property type="entry name" value="Kinase-like_dom_sf"/>
</dbReference>
<dbReference type="InterPro" id="IPR001452">
    <property type="entry name" value="SH3_domain"/>
</dbReference>
<dbReference type="Gene3D" id="2.30.30.40">
    <property type="entry name" value="SH3 Domains"/>
    <property type="match status" value="1"/>
</dbReference>
<organism evidence="18">
    <name type="scientific">Ephydatia fluviatilis</name>
    <dbReference type="NCBI Taxonomy" id="31330"/>
    <lineage>
        <taxon>Eukaryota</taxon>
        <taxon>Metazoa</taxon>
        <taxon>Porifera</taxon>
        <taxon>Demospongiae</taxon>
        <taxon>Heteroscleromorpha</taxon>
        <taxon>Spongillida</taxon>
        <taxon>Spongillidae</taxon>
        <taxon>Ephydatia</taxon>
    </lineage>
</organism>
<sequence>MAQVWAVGTECIGKYNFPGSSPHDLPFKKGDRLVIVAPSKDPNWYKARREDGLEGMIPFNYVQEKVPVAGSAPQPPQRPVLSAPQPVADNDAAMNHASKGAVQLKTMPWFHGRISREDAEKLLTPPKNGRFLVRESQNYPGDYTLCVSYDGRVENYRVRRNEKGLVTVDDDEYFDNLIKLVEHYQKEADGLCTRLKAPVDKEGQHLFVVDVNDFKEKGWAIPKASLLKKSLIGKGEFGEVWLGDYEGKKVAMKSMKDHLKDEKAKTQFLAEASVMTTLRHPNLVCLIGISLDDNPIYLITEFMAKGSLIDYLRSRGRAVITKQNQIDFARDVVKGMVYLESQNFVHRDLAARNVLIAEDNVAKVSDFGLAKSSSNVKQEGAKLPVKWTAPEALRENKFSNKTDVWSFGVLLWEIYSYGRVPYPRVPVEDVANHVENGYRMESPDGCPDQIYKIMMDCWEKDPSQRPNFTRIEKALESVAVAMSSS</sequence>
<keyword evidence="8 11" id="KW-0727">SH2 domain</keyword>
<evidence type="ECO:0000256" key="6">
    <source>
        <dbReference type="ARBA" id="ARBA00022777"/>
    </source>
</evidence>
<dbReference type="InterPro" id="IPR017441">
    <property type="entry name" value="Protein_kinase_ATP_BS"/>
</dbReference>
<evidence type="ECO:0000259" key="15">
    <source>
        <dbReference type="PROSITE" id="PS50001"/>
    </source>
</evidence>
<evidence type="ECO:0000256" key="11">
    <source>
        <dbReference type="PROSITE-ProRule" id="PRU00191"/>
    </source>
</evidence>
<accession>Q9Y1Z0</accession>
<dbReference type="FunFam" id="3.30.505.10:FF:000023">
    <property type="entry name" value="Tyrosine-protein kinase"/>
    <property type="match status" value="1"/>
</dbReference>
<dbReference type="PROSITE" id="PS00109">
    <property type="entry name" value="PROTEIN_KINASE_TYR"/>
    <property type="match status" value="1"/>
</dbReference>
<dbReference type="PROSITE" id="PS00107">
    <property type="entry name" value="PROTEIN_KINASE_ATP"/>
    <property type="match status" value="1"/>
</dbReference>
<dbReference type="Pfam" id="PF00018">
    <property type="entry name" value="SH3_1"/>
    <property type="match status" value="1"/>
</dbReference>
<gene>
    <name evidence="18" type="primary">EfPTK11</name>
</gene>
<dbReference type="SMART" id="SM00252">
    <property type="entry name" value="SH2"/>
    <property type="match status" value="1"/>
</dbReference>
<keyword evidence="7 13" id="KW-0067">ATP-binding</keyword>
<reference evidence="18" key="3">
    <citation type="journal article" date="2006" name="Proc. Natl. Acad. Sci. U.S.A.">
        <title>Functional development of Src tyrosine kinases during evolution from a unicellular ancestor to multicellular animals.</title>
        <authorList>
            <person name="Segawa Y."/>
            <person name="Suga H."/>
            <person name="Iwabe N."/>
            <person name="Oneyama C."/>
            <person name="Akagi T."/>
            <person name="Miyata T."/>
            <person name="Okada M."/>
        </authorList>
    </citation>
    <scope>NUCLEOTIDE SEQUENCE</scope>
</reference>
<dbReference type="PROSITE" id="PS50002">
    <property type="entry name" value="SH3"/>
    <property type="match status" value="1"/>
</dbReference>
<evidence type="ECO:0000259" key="17">
    <source>
        <dbReference type="PROSITE" id="PS50011"/>
    </source>
</evidence>
<dbReference type="InterPro" id="IPR035027">
    <property type="entry name" value="Csk-like_SH2"/>
</dbReference>
<dbReference type="PRINTS" id="PR00401">
    <property type="entry name" value="SH2DOMAIN"/>
</dbReference>
<feature type="binding site" evidence="13">
    <location>
        <position position="253"/>
    </location>
    <ligand>
        <name>ATP</name>
        <dbReference type="ChEBI" id="CHEBI:30616"/>
    </ligand>
</feature>
<keyword evidence="6 14" id="KW-0418">Kinase</keyword>
<evidence type="ECO:0000256" key="12">
    <source>
        <dbReference type="PROSITE-ProRule" id="PRU00192"/>
    </source>
</evidence>
<evidence type="ECO:0000256" key="2">
    <source>
        <dbReference type="ARBA" id="ARBA00022443"/>
    </source>
</evidence>
<dbReference type="PROSITE" id="PS50011">
    <property type="entry name" value="PROTEIN_KINASE_DOM"/>
    <property type="match status" value="1"/>
</dbReference>
<dbReference type="PANTHER" id="PTHR24418">
    <property type="entry name" value="TYROSINE-PROTEIN KINASE"/>
    <property type="match status" value="1"/>
</dbReference>
<keyword evidence="9 14" id="KW-0829">Tyrosine-protein kinase</keyword>
<dbReference type="AlphaFoldDB" id="Q9Y1Z0"/>
<dbReference type="GO" id="GO:0005737">
    <property type="term" value="C:cytoplasm"/>
    <property type="evidence" value="ECO:0007669"/>
    <property type="project" value="UniProtKB-SubCell"/>
</dbReference>
<evidence type="ECO:0000256" key="4">
    <source>
        <dbReference type="ARBA" id="ARBA00022679"/>
    </source>
</evidence>
<dbReference type="SUPFAM" id="SSF55550">
    <property type="entry name" value="SH2 domain"/>
    <property type="match status" value="1"/>
</dbReference>
<dbReference type="EMBL" id="AB006558">
    <property type="protein sequence ID" value="BAA81712.3"/>
    <property type="molecule type" value="mRNA"/>
</dbReference>
<dbReference type="Gene3D" id="3.30.505.10">
    <property type="entry name" value="SH2 domain"/>
    <property type="match status" value="1"/>
</dbReference>
<proteinExistence type="evidence at transcript level"/>
<dbReference type="Pfam" id="PF00017">
    <property type="entry name" value="SH2"/>
    <property type="match status" value="1"/>
</dbReference>
<evidence type="ECO:0000256" key="7">
    <source>
        <dbReference type="ARBA" id="ARBA00022840"/>
    </source>
</evidence>
<keyword evidence="4 14" id="KW-0808">Transferase</keyword>
<dbReference type="SMART" id="SM00219">
    <property type="entry name" value="TyrKc"/>
    <property type="match status" value="1"/>
</dbReference>
<dbReference type="InterPro" id="IPR036028">
    <property type="entry name" value="SH3-like_dom_sf"/>
</dbReference>
<evidence type="ECO:0000256" key="3">
    <source>
        <dbReference type="ARBA" id="ARBA00022490"/>
    </source>
</evidence>
<dbReference type="PROSITE" id="PS50001">
    <property type="entry name" value="SH2"/>
    <property type="match status" value="1"/>
</dbReference>
<dbReference type="CDD" id="cd05039">
    <property type="entry name" value="PTKc_Csk_like"/>
    <property type="match status" value="1"/>
</dbReference>
<evidence type="ECO:0000256" key="14">
    <source>
        <dbReference type="RuleBase" id="RU362096"/>
    </source>
</evidence>
<dbReference type="PRINTS" id="PR00109">
    <property type="entry name" value="TYRKINASE"/>
</dbReference>
<dbReference type="InterPro" id="IPR001245">
    <property type="entry name" value="Ser-Thr/Tyr_kinase_cat_dom"/>
</dbReference>
<comment type="subcellular location">
    <subcellularLocation>
        <location evidence="1">Cytoplasm</location>
    </subcellularLocation>
</comment>
<keyword evidence="5 13" id="KW-0547">Nucleotide-binding</keyword>
<evidence type="ECO:0000259" key="16">
    <source>
        <dbReference type="PROSITE" id="PS50002"/>
    </source>
</evidence>
<reference evidence="18" key="2">
    <citation type="journal article" date="2001" name="Gene">
        <title>Sponge homologs of vertebrate protein tyrosine kinases and frequent domain shufflings in the early evolution of animals before the parazoan-eumetazoan split.</title>
        <authorList>
            <person name="Suga H."/>
            <person name="Katoh K."/>
            <person name="Miyata T."/>
        </authorList>
    </citation>
    <scope>NUCLEOTIDE SEQUENCE</scope>
</reference>
<evidence type="ECO:0000313" key="18">
    <source>
        <dbReference type="EMBL" id="BAA81712.3"/>
    </source>
</evidence>
<protein>
    <recommendedName>
        <fullName evidence="14">Tyrosine-protein kinase</fullName>
        <ecNumber evidence="14">2.7.10.2</ecNumber>
    </recommendedName>
</protein>
<feature type="domain" description="SH3" evidence="16">
    <location>
        <begin position="6"/>
        <end position="67"/>
    </location>
</feature>
<dbReference type="CDD" id="cd09937">
    <property type="entry name" value="SH2_csk_like"/>
    <property type="match status" value="1"/>
</dbReference>
<dbReference type="InterPro" id="IPR050198">
    <property type="entry name" value="Non-receptor_tyrosine_kinases"/>
</dbReference>
<dbReference type="GO" id="GO:0005524">
    <property type="term" value="F:ATP binding"/>
    <property type="evidence" value="ECO:0007669"/>
    <property type="project" value="UniProtKB-UniRule"/>
</dbReference>
<dbReference type="SUPFAM" id="SSF50044">
    <property type="entry name" value="SH3-domain"/>
    <property type="match status" value="1"/>
</dbReference>
<dbReference type="InterPro" id="IPR020635">
    <property type="entry name" value="Tyr_kinase_cat_dom"/>
</dbReference>
<evidence type="ECO:0000256" key="13">
    <source>
        <dbReference type="PROSITE-ProRule" id="PRU10141"/>
    </source>
</evidence>
<dbReference type="InterPro" id="IPR008266">
    <property type="entry name" value="Tyr_kinase_AS"/>
</dbReference>
<dbReference type="SMART" id="SM00326">
    <property type="entry name" value="SH3"/>
    <property type="match status" value="1"/>
</dbReference>
<dbReference type="GO" id="GO:0004715">
    <property type="term" value="F:non-membrane spanning protein tyrosine kinase activity"/>
    <property type="evidence" value="ECO:0007669"/>
    <property type="project" value="UniProtKB-EC"/>
</dbReference>
<dbReference type="CDD" id="cd11769">
    <property type="entry name" value="SH3_CSK"/>
    <property type="match status" value="1"/>
</dbReference>
<evidence type="ECO:0000256" key="1">
    <source>
        <dbReference type="ARBA" id="ARBA00004496"/>
    </source>
</evidence>
<feature type="domain" description="SH2" evidence="15">
    <location>
        <begin position="109"/>
        <end position="199"/>
    </location>
</feature>
<dbReference type="InterPro" id="IPR000980">
    <property type="entry name" value="SH2"/>
</dbReference>
<name>Q9Y1Z0_9METZ</name>
<keyword evidence="3" id="KW-0963">Cytoplasm</keyword>
<feature type="domain" description="Protein kinase" evidence="17">
    <location>
        <begin position="226"/>
        <end position="478"/>
    </location>
</feature>
<dbReference type="Pfam" id="PF07714">
    <property type="entry name" value="PK_Tyr_Ser-Thr"/>
    <property type="match status" value="1"/>
</dbReference>
<evidence type="ECO:0000256" key="10">
    <source>
        <dbReference type="ARBA" id="ARBA00051245"/>
    </source>
</evidence>
<evidence type="ECO:0000256" key="9">
    <source>
        <dbReference type="ARBA" id="ARBA00023137"/>
    </source>
</evidence>
<reference evidence="18" key="1">
    <citation type="journal article" date="1999" name="J. Mol. Evol.">
        <title>Extensive gene duplication in the early evolution of animals before the parazoan-eumetazoan split demonstrated by G proteins and protein tyrosine kinases from sponge and hydra.</title>
        <authorList>
            <person name="Suga H."/>
            <person name="Koyanagi M."/>
            <person name="Hoshiyama D."/>
            <person name="Ono K."/>
            <person name="Iwabe N."/>
            <person name="Kuma K."/>
            <person name="Miyata T."/>
        </authorList>
    </citation>
    <scope>NUCLEOTIDE SEQUENCE</scope>
</reference>
<dbReference type="FunFam" id="1.10.510.10:FF:000272">
    <property type="entry name" value="Tyrosine-protein kinase"/>
    <property type="match status" value="1"/>
</dbReference>
<dbReference type="InterPro" id="IPR036860">
    <property type="entry name" value="SH2_dom_sf"/>
</dbReference>
<dbReference type="InterPro" id="IPR000719">
    <property type="entry name" value="Prot_kinase_dom"/>
</dbReference>